<gene>
    <name evidence="10" type="primary">ynfM</name>
    <name evidence="10" type="ORF">NCTC10717_00144</name>
</gene>
<dbReference type="Proteomes" id="UP000254575">
    <property type="component" value="Unassembled WGS sequence"/>
</dbReference>
<keyword evidence="5 8" id="KW-0812">Transmembrane</keyword>
<accession>A0A380MJQ3</accession>
<keyword evidence="11" id="KW-1185">Reference proteome</keyword>
<dbReference type="PROSITE" id="PS00216">
    <property type="entry name" value="SUGAR_TRANSPORT_1"/>
    <property type="match status" value="1"/>
</dbReference>
<dbReference type="SUPFAM" id="SSF103473">
    <property type="entry name" value="MFS general substrate transporter"/>
    <property type="match status" value="1"/>
</dbReference>
<feature type="transmembrane region" description="Helical" evidence="8">
    <location>
        <begin position="220"/>
        <end position="243"/>
    </location>
</feature>
<feature type="transmembrane region" description="Helical" evidence="8">
    <location>
        <begin position="272"/>
        <end position="294"/>
    </location>
</feature>
<protein>
    <submittedName>
        <fullName evidence="10">Inner membrane transport protein ynfM</fullName>
    </submittedName>
</protein>
<keyword evidence="4" id="KW-1003">Cell membrane</keyword>
<comment type="similarity">
    <text evidence="2">Belongs to the major facilitator superfamily.</text>
</comment>
<feature type="transmembrane region" description="Helical" evidence="8">
    <location>
        <begin position="425"/>
        <end position="446"/>
    </location>
</feature>
<dbReference type="GO" id="GO:0022857">
    <property type="term" value="F:transmembrane transporter activity"/>
    <property type="evidence" value="ECO:0007669"/>
    <property type="project" value="InterPro"/>
</dbReference>
<dbReference type="GO" id="GO:0005886">
    <property type="term" value="C:plasma membrane"/>
    <property type="evidence" value="ECO:0007669"/>
    <property type="project" value="UniProtKB-SubCell"/>
</dbReference>
<feature type="transmembrane region" description="Helical" evidence="8">
    <location>
        <begin position="136"/>
        <end position="155"/>
    </location>
</feature>
<dbReference type="PANTHER" id="PTHR43271:SF2">
    <property type="entry name" value="BLL2771 PROTEIN"/>
    <property type="match status" value="1"/>
</dbReference>
<feature type="transmembrane region" description="Helical" evidence="8">
    <location>
        <begin position="366"/>
        <end position="386"/>
    </location>
</feature>
<dbReference type="Gene3D" id="1.20.1250.20">
    <property type="entry name" value="MFS general substrate transporter like domains"/>
    <property type="match status" value="1"/>
</dbReference>
<sequence length="454" mass="49715">MRLCHKLRRRQSAAGKIPLFYRNGVPACLILRGCKHGRAGEDFVSSGGFAIMPLLPTGLTVSAYPPSSFLFRLTVAFIGALAFMQVYSIQSILPLLMRHFQADEVQIGLAVGVTVMGMGLMSPFIGMLSDAFGRRWMICSAIFFYSLPVALSAYAPTIESFTLLRFLVGVFVPGMTVCLIAYLGEEFESKHIGKLMAFYVCGTVFGGFSGRFLLGHLTQWIGWQFSMLLLSGLSFAGFLLVLWQLPPSRHFVAKPQLSTAMRSLVSHLHNRIVLSSCALGFFVLFSLVGCFSFINLRLAQAPYHLNTAQLANIFSVYLIGMIITPAATWLLRKFGAPRTMALSLALSVCGIVISLAQPLMLVFCGLILMSTGVFITQSATISYISLHVREGRSLATGLYYMAYYCGGTAGAWLCALSFQTWQWQGVVGTLLLAQCIGLIIIFSVIWQTSPRAQG</sequence>
<organism evidence="10 11">
    <name type="scientific">Suttonella indologenes</name>
    <dbReference type="NCBI Taxonomy" id="13276"/>
    <lineage>
        <taxon>Bacteria</taxon>
        <taxon>Pseudomonadati</taxon>
        <taxon>Pseudomonadota</taxon>
        <taxon>Gammaproteobacteria</taxon>
        <taxon>Cardiobacteriales</taxon>
        <taxon>Cardiobacteriaceae</taxon>
        <taxon>Suttonella</taxon>
    </lineage>
</organism>
<feature type="transmembrane region" description="Helical" evidence="8">
    <location>
        <begin position="398"/>
        <end position="419"/>
    </location>
</feature>
<feature type="transmembrane region" description="Helical" evidence="8">
    <location>
        <begin position="195"/>
        <end position="214"/>
    </location>
</feature>
<evidence type="ECO:0000256" key="8">
    <source>
        <dbReference type="SAM" id="Phobius"/>
    </source>
</evidence>
<evidence type="ECO:0000256" key="3">
    <source>
        <dbReference type="ARBA" id="ARBA00022448"/>
    </source>
</evidence>
<dbReference type="InterPro" id="IPR011701">
    <property type="entry name" value="MFS"/>
</dbReference>
<keyword evidence="3" id="KW-0813">Transport</keyword>
<evidence type="ECO:0000256" key="5">
    <source>
        <dbReference type="ARBA" id="ARBA00022692"/>
    </source>
</evidence>
<dbReference type="RefSeq" id="WP_218564503.1">
    <property type="nucleotide sequence ID" value="NZ_UHIA01000003.1"/>
</dbReference>
<proteinExistence type="inferred from homology"/>
<dbReference type="InterPro" id="IPR005829">
    <property type="entry name" value="Sugar_transporter_CS"/>
</dbReference>
<dbReference type="AlphaFoldDB" id="A0A380MJQ3"/>
<feature type="transmembrane region" description="Helical" evidence="8">
    <location>
        <begin position="107"/>
        <end position="129"/>
    </location>
</feature>
<evidence type="ECO:0000313" key="10">
    <source>
        <dbReference type="EMBL" id="SUO91407.1"/>
    </source>
</evidence>
<keyword evidence="7 8" id="KW-0472">Membrane</keyword>
<feature type="transmembrane region" description="Helical" evidence="8">
    <location>
        <begin position="69"/>
        <end position="87"/>
    </location>
</feature>
<name>A0A380MJQ3_9GAMM</name>
<dbReference type="PANTHER" id="PTHR43271">
    <property type="entry name" value="BLL2771 PROTEIN"/>
    <property type="match status" value="1"/>
</dbReference>
<evidence type="ECO:0000256" key="6">
    <source>
        <dbReference type="ARBA" id="ARBA00022989"/>
    </source>
</evidence>
<reference evidence="10 11" key="1">
    <citation type="submission" date="2018-06" db="EMBL/GenBank/DDBJ databases">
        <authorList>
            <consortium name="Pathogen Informatics"/>
            <person name="Doyle S."/>
        </authorList>
    </citation>
    <scope>NUCLEOTIDE SEQUENCE [LARGE SCALE GENOMIC DNA]</scope>
    <source>
        <strain evidence="10 11">NCTC10717</strain>
    </source>
</reference>
<dbReference type="PROSITE" id="PS50850">
    <property type="entry name" value="MFS"/>
    <property type="match status" value="1"/>
</dbReference>
<dbReference type="Pfam" id="PF07690">
    <property type="entry name" value="MFS_1"/>
    <property type="match status" value="1"/>
</dbReference>
<feature type="transmembrane region" description="Helical" evidence="8">
    <location>
        <begin position="161"/>
        <end position="183"/>
    </location>
</feature>
<feature type="transmembrane region" description="Helical" evidence="8">
    <location>
        <begin position="314"/>
        <end position="331"/>
    </location>
</feature>
<evidence type="ECO:0000313" key="11">
    <source>
        <dbReference type="Proteomes" id="UP000254575"/>
    </source>
</evidence>
<dbReference type="EMBL" id="UHIA01000003">
    <property type="protein sequence ID" value="SUO91407.1"/>
    <property type="molecule type" value="Genomic_DNA"/>
</dbReference>
<comment type="subcellular location">
    <subcellularLocation>
        <location evidence="1">Cell membrane</location>
        <topology evidence="1">Multi-pass membrane protein</topology>
    </subcellularLocation>
</comment>
<evidence type="ECO:0000256" key="2">
    <source>
        <dbReference type="ARBA" id="ARBA00008335"/>
    </source>
</evidence>
<evidence type="ECO:0000259" key="9">
    <source>
        <dbReference type="PROSITE" id="PS50850"/>
    </source>
</evidence>
<evidence type="ECO:0000256" key="7">
    <source>
        <dbReference type="ARBA" id="ARBA00023136"/>
    </source>
</evidence>
<keyword evidence="6 8" id="KW-1133">Transmembrane helix</keyword>
<evidence type="ECO:0000256" key="1">
    <source>
        <dbReference type="ARBA" id="ARBA00004651"/>
    </source>
</evidence>
<evidence type="ECO:0000256" key="4">
    <source>
        <dbReference type="ARBA" id="ARBA00022475"/>
    </source>
</evidence>
<dbReference type="CDD" id="cd17324">
    <property type="entry name" value="MFS_NepI_like"/>
    <property type="match status" value="1"/>
</dbReference>
<feature type="domain" description="Major facilitator superfamily (MFS) profile" evidence="9">
    <location>
        <begin position="71"/>
        <end position="449"/>
    </location>
</feature>
<dbReference type="InterPro" id="IPR020846">
    <property type="entry name" value="MFS_dom"/>
</dbReference>
<dbReference type="InterPro" id="IPR036259">
    <property type="entry name" value="MFS_trans_sf"/>
</dbReference>